<evidence type="ECO:0000256" key="1">
    <source>
        <dbReference type="SAM" id="SignalP"/>
    </source>
</evidence>
<accession>A0A5C8L040</accession>
<reference evidence="2 3" key="1">
    <citation type="submission" date="2019-08" db="EMBL/GenBank/DDBJ databases">
        <authorList>
            <person name="Karlyshev A.V."/>
        </authorList>
    </citation>
    <scope>NUCLEOTIDE SEQUENCE [LARGE SCALE GENOMIC DNA]</scope>
    <source>
        <strain evidence="2 3">Alg18-2.2</strain>
    </source>
</reference>
<gene>
    <name evidence="2" type="ORF">FU658_00245</name>
</gene>
<keyword evidence="1" id="KW-0732">Signal</keyword>
<organism evidence="2 3">
    <name type="scientific">Alkalisalibacterium limincola</name>
    <dbReference type="NCBI Taxonomy" id="2699169"/>
    <lineage>
        <taxon>Bacteria</taxon>
        <taxon>Pseudomonadati</taxon>
        <taxon>Pseudomonadota</taxon>
        <taxon>Gammaproteobacteria</taxon>
        <taxon>Lysobacterales</taxon>
        <taxon>Lysobacteraceae</taxon>
        <taxon>Alkalisalibacterium</taxon>
    </lineage>
</organism>
<name>A0A5C8L040_9GAMM</name>
<dbReference type="Proteomes" id="UP000321248">
    <property type="component" value="Unassembled WGS sequence"/>
</dbReference>
<proteinExistence type="predicted"/>
<comment type="caution">
    <text evidence="2">The sequence shown here is derived from an EMBL/GenBank/DDBJ whole genome shotgun (WGS) entry which is preliminary data.</text>
</comment>
<dbReference type="OrthoDB" id="5741504at2"/>
<sequence>MKNSLISGAVALALFSSVAVAGDAGEQATKAPQASLLGIEGTVLVNTGERFVNTRDDTQLAAGDRVLLMNEASAQLLFADGCDVSLQAESMITIGEASPCAGQELEVNRVGPMTAQAMGASGATTTRAPDTTAWVVFGSGAAAIAYLIIDGDLTITESTVPPPPVSP</sequence>
<protein>
    <recommendedName>
        <fullName evidence="4">Organic solvent tolerance-like N-terminal domain-containing protein</fullName>
    </recommendedName>
</protein>
<feature type="signal peptide" evidence="1">
    <location>
        <begin position="1"/>
        <end position="21"/>
    </location>
</feature>
<keyword evidence="3" id="KW-1185">Reference proteome</keyword>
<dbReference type="AlphaFoldDB" id="A0A5C8L040"/>
<feature type="chain" id="PRO_5022935173" description="Organic solvent tolerance-like N-terminal domain-containing protein" evidence="1">
    <location>
        <begin position="22"/>
        <end position="167"/>
    </location>
</feature>
<evidence type="ECO:0000313" key="2">
    <source>
        <dbReference type="EMBL" id="TXK65605.1"/>
    </source>
</evidence>
<dbReference type="RefSeq" id="WP_147890277.1">
    <property type="nucleotide sequence ID" value="NZ_VRTS01000001.1"/>
</dbReference>
<evidence type="ECO:0000313" key="3">
    <source>
        <dbReference type="Proteomes" id="UP000321248"/>
    </source>
</evidence>
<dbReference type="EMBL" id="VRTS01000001">
    <property type="protein sequence ID" value="TXK65605.1"/>
    <property type="molecule type" value="Genomic_DNA"/>
</dbReference>
<evidence type="ECO:0008006" key="4">
    <source>
        <dbReference type="Google" id="ProtNLM"/>
    </source>
</evidence>